<proteinExistence type="predicted"/>
<gene>
    <name evidence="1" type="ORF">EGH73_02830</name>
</gene>
<reference evidence="2" key="1">
    <citation type="submission" date="2018-11" db="EMBL/GenBank/DDBJ databases">
        <title>Proposal to divide the Flavobacteriaceae and reorganize its genera based on Amino Acid Identity values calculated from whole genome sequences.</title>
        <authorList>
            <person name="Nicholson A.C."/>
            <person name="Gulvik C.A."/>
            <person name="Whitney A.M."/>
            <person name="Humrighouse B.W."/>
            <person name="Bell M."/>
            <person name="Holmes B."/>
            <person name="Steigerwalt A."/>
            <person name="Villarma A."/>
            <person name="Sheth M."/>
            <person name="Batra D."/>
            <person name="Pryor J."/>
            <person name="Bernardet J.-F."/>
            <person name="Hugo C."/>
            <person name="Kampfer P."/>
            <person name="Newman J."/>
            <person name="Mcquiston J."/>
        </authorList>
    </citation>
    <scope>NUCLEOTIDE SEQUENCE [LARGE SCALE GENOMIC DNA]</scope>
    <source>
        <strain evidence="2">DSM 22165</strain>
    </source>
</reference>
<evidence type="ECO:0000313" key="1">
    <source>
        <dbReference type="EMBL" id="ROI14522.1"/>
    </source>
</evidence>
<accession>A0A3N0XAY1</accession>
<dbReference type="AlphaFoldDB" id="A0A3N0XAY1"/>
<protein>
    <submittedName>
        <fullName evidence="1">Uncharacterized protein</fullName>
    </submittedName>
</protein>
<evidence type="ECO:0000313" key="2">
    <source>
        <dbReference type="Proteomes" id="UP000267623"/>
    </source>
</evidence>
<name>A0A3N0XAY1_9FLAO</name>
<dbReference type="EMBL" id="RJTU01000018">
    <property type="protein sequence ID" value="ROI14522.1"/>
    <property type="molecule type" value="Genomic_DNA"/>
</dbReference>
<comment type="caution">
    <text evidence="1">The sequence shown here is derived from an EMBL/GenBank/DDBJ whole genome shotgun (WGS) entry which is preliminary data.</text>
</comment>
<sequence length="73" mass="7907">MSRKIFNFLVMNTKDNKKKKVIDDLLKKKIEGLKGIYGGVACTVPPKPIVITQCYICTVTPPQNPGGGTTGQA</sequence>
<organism evidence="1 2">
    <name type="scientific">Epilithonimonas hominis</name>
    <dbReference type="NCBI Taxonomy" id="420404"/>
    <lineage>
        <taxon>Bacteria</taxon>
        <taxon>Pseudomonadati</taxon>
        <taxon>Bacteroidota</taxon>
        <taxon>Flavobacteriia</taxon>
        <taxon>Flavobacteriales</taxon>
        <taxon>Weeksellaceae</taxon>
        <taxon>Chryseobacterium group</taxon>
        <taxon>Epilithonimonas</taxon>
    </lineage>
</organism>
<dbReference type="Proteomes" id="UP000267623">
    <property type="component" value="Unassembled WGS sequence"/>
</dbReference>